<dbReference type="EMBL" id="UYSL01000913">
    <property type="protein sequence ID" value="VDL64589.1"/>
    <property type="molecule type" value="Genomic_DNA"/>
</dbReference>
<reference evidence="2 3" key="2">
    <citation type="submission" date="2018-11" db="EMBL/GenBank/DDBJ databases">
        <authorList>
            <consortium name="Pathogen Informatics"/>
        </authorList>
    </citation>
    <scope>NUCLEOTIDE SEQUENCE [LARGE SCALE GENOMIC DNA]</scope>
</reference>
<keyword evidence="3" id="KW-1185">Reference proteome</keyword>
<protein>
    <submittedName>
        <fullName evidence="4">Secreted protein</fullName>
    </submittedName>
</protein>
<sequence>MAFAAAFTKRIATPRPTTMVEEIAPVSVKSRNTSARWHMAYSVGGSDKNRFDSRRDLNSDSDVRSGNVDLQVEPGRD</sequence>
<proteinExistence type="predicted"/>
<gene>
    <name evidence="2" type="ORF">NBR_LOCUS1257</name>
</gene>
<evidence type="ECO:0000313" key="4">
    <source>
        <dbReference type="WBParaSite" id="NBR_0000125601-mRNA-1"/>
    </source>
</evidence>
<dbReference type="AlphaFoldDB" id="A0A0N4XFF4"/>
<reference evidence="4" key="1">
    <citation type="submission" date="2017-02" db="UniProtKB">
        <authorList>
            <consortium name="WormBaseParasite"/>
        </authorList>
    </citation>
    <scope>IDENTIFICATION</scope>
</reference>
<dbReference type="WBParaSite" id="NBR_0000125601-mRNA-1">
    <property type="protein sequence ID" value="NBR_0000125601-mRNA-1"/>
    <property type="gene ID" value="NBR_0000125601"/>
</dbReference>
<accession>A0A0N4XFF4</accession>
<evidence type="ECO:0000256" key="1">
    <source>
        <dbReference type="SAM" id="MobiDB-lite"/>
    </source>
</evidence>
<feature type="region of interest" description="Disordered" evidence="1">
    <location>
        <begin position="43"/>
        <end position="77"/>
    </location>
</feature>
<dbReference type="Proteomes" id="UP000271162">
    <property type="component" value="Unassembled WGS sequence"/>
</dbReference>
<evidence type="ECO:0000313" key="2">
    <source>
        <dbReference type="EMBL" id="VDL64589.1"/>
    </source>
</evidence>
<name>A0A0N4XFF4_NIPBR</name>
<evidence type="ECO:0000313" key="3">
    <source>
        <dbReference type="Proteomes" id="UP000271162"/>
    </source>
</evidence>
<organism evidence="4">
    <name type="scientific">Nippostrongylus brasiliensis</name>
    <name type="common">Rat hookworm</name>
    <dbReference type="NCBI Taxonomy" id="27835"/>
    <lineage>
        <taxon>Eukaryota</taxon>
        <taxon>Metazoa</taxon>
        <taxon>Ecdysozoa</taxon>
        <taxon>Nematoda</taxon>
        <taxon>Chromadorea</taxon>
        <taxon>Rhabditida</taxon>
        <taxon>Rhabditina</taxon>
        <taxon>Rhabditomorpha</taxon>
        <taxon>Strongyloidea</taxon>
        <taxon>Heligmosomidae</taxon>
        <taxon>Nippostrongylus</taxon>
    </lineage>
</organism>
<feature type="compositionally biased region" description="Basic and acidic residues" evidence="1">
    <location>
        <begin position="47"/>
        <end position="63"/>
    </location>
</feature>